<feature type="compositionally biased region" description="Polar residues" evidence="1">
    <location>
        <begin position="697"/>
        <end position="714"/>
    </location>
</feature>
<feature type="compositionally biased region" description="Low complexity" evidence="1">
    <location>
        <begin position="114"/>
        <end position="138"/>
    </location>
</feature>
<feature type="compositionally biased region" description="Polar residues" evidence="1">
    <location>
        <begin position="177"/>
        <end position="199"/>
    </location>
</feature>
<feature type="compositionally biased region" description="Basic and acidic residues" evidence="1">
    <location>
        <begin position="1623"/>
        <end position="1642"/>
    </location>
</feature>
<dbReference type="VEuPathDB" id="TriTrypDB:Lsey_0217_0030"/>
<keyword evidence="3" id="KW-1185">Reference proteome</keyword>
<feature type="region of interest" description="Disordered" evidence="1">
    <location>
        <begin position="899"/>
        <end position="1091"/>
    </location>
</feature>
<feature type="region of interest" description="Disordered" evidence="1">
    <location>
        <begin position="1839"/>
        <end position="1985"/>
    </location>
</feature>
<feature type="compositionally biased region" description="Low complexity" evidence="1">
    <location>
        <begin position="1870"/>
        <end position="1885"/>
    </location>
</feature>
<feature type="region of interest" description="Disordered" evidence="1">
    <location>
        <begin position="1103"/>
        <end position="1123"/>
    </location>
</feature>
<feature type="compositionally biased region" description="Basic and acidic residues" evidence="1">
    <location>
        <begin position="1689"/>
        <end position="1699"/>
    </location>
</feature>
<feature type="compositionally biased region" description="Low complexity" evidence="1">
    <location>
        <begin position="1593"/>
        <end position="1605"/>
    </location>
</feature>
<feature type="compositionally biased region" description="Polar residues" evidence="1">
    <location>
        <begin position="904"/>
        <end position="928"/>
    </location>
</feature>
<feature type="region of interest" description="Disordered" evidence="1">
    <location>
        <begin position="264"/>
        <end position="316"/>
    </location>
</feature>
<feature type="compositionally biased region" description="Polar residues" evidence="1">
    <location>
        <begin position="292"/>
        <end position="308"/>
    </location>
</feature>
<proteinExistence type="predicted"/>
<dbReference type="OMA" id="CWRDSEV"/>
<feature type="region of interest" description="Disordered" evidence="1">
    <location>
        <begin position="427"/>
        <end position="448"/>
    </location>
</feature>
<feature type="region of interest" description="Disordered" evidence="1">
    <location>
        <begin position="690"/>
        <end position="750"/>
    </location>
</feature>
<evidence type="ECO:0000256" key="1">
    <source>
        <dbReference type="SAM" id="MobiDB-lite"/>
    </source>
</evidence>
<feature type="compositionally biased region" description="Polar residues" evidence="1">
    <location>
        <begin position="2202"/>
        <end position="2212"/>
    </location>
</feature>
<feature type="compositionally biased region" description="Low complexity" evidence="1">
    <location>
        <begin position="617"/>
        <end position="629"/>
    </location>
</feature>
<feature type="compositionally biased region" description="Low complexity" evidence="1">
    <location>
        <begin position="1960"/>
        <end position="1979"/>
    </location>
</feature>
<protein>
    <submittedName>
        <fullName evidence="2">Uncharacterized protein</fullName>
    </submittedName>
</protein>
<name>A0A0N1PAW9_LEPSE</name>
<feature type="region of interest" description="Disordered" evidence="1">
    <location>
        <begin position="2040"/>
        <end position="2096"/>
    </location>
</feature>
<feature type="compositionally biased region" description="Basic and acidic residues" evidence="1">
    <location>
        <begin position="1849"/>
        <end position="1864"/>
    </location>
</feature>
<feature type="compositionally biased region" description="Low complexity" evidence="1">
    <location>
        <begin position="974"/>
        <end position="988"/>
    </location>
</feature>
<feature type="region of interest" description="Disordered" evidence="1">
    <location>
        <begin position="1"/>
        <end position="148"/>
    </location>
</feature>
<feature type="compositionally biased region" description="Basic residues" evidence="1">
    <location>
        <begin position="1804"/>
        <end position="1815"/>
    </location>
</feature>
<gene>
    <name evidence="2" type="ORF">ABL78_5966</name>
</gene>
<feature type="region of interest" description="Disordered" evidence="1">
    <location>
        <begin position="343"/>
        <end position="365"/>
    </location>
</feature>
<feature type="compositionally biased region" description="Basic and acidic residues" evidence="1">
    <location>
        <begin position="2071"/>
        <end position="2085"/>
    </location>
</feature>
<feature type="region of interest" description="Disordered" evidence="1">
    <location>
        <begin position="767"/>
        <end position="839"/>
    </location>
</feature>
<feature type="region of interest" description="Disordered" evidence="1">
    <location>
        <begin position="2190"/>
        <end position="2219"/>
    </location>
</feature>
<organism evidence="2 3">
    <name type="scientific">Leptomonas seymouri</name>
    <dbReference type="NCBI Taxonomy" id="5684"/>
    <lineage>
        <taxon>Eukaryota</taxon>
        <taxon>Discoba</taxon>
        <taxon>Euglenozoa</taxon>
        <taxon>Kinetoplastea</taxon>
        <taxon>Metakinetoplastina</taxon>
        <taxon>Trypanosomatida</taxon>
        <taxon>Trypanosomatidae</taxon>
        <taxon>Leishmaniinae</taxon>
        <taxon>Leptomonas</taxon>
    </lineage>
</organism>
<feature type="compositionally biased region" description="Low complexity" evidence="1">
    <location>
        <begin position="942"/>
        <end position="966"/>
    </location>
</feature>
<reference evidence="2 3" key="1">
    <citation type="journal article" date="2015" name="PLoS Pathog.">
        <title>Leptomonas seymouri: Adaptations to the Dixenous Life Cycle Analyzed by Genome Sequencing, Transcriptome Profiling and Co-infection with Leishmania donovani.</title>
        <authorList>
            <person name="Kraeva N."/>
            <person name="Butenko A."/>
            <person name="Hlavacova J."/>
            <person name="Kostygov A."/>
            <person name="Myskova J."/>
            <person name="Grybchuk D."/>
            <person name="Lestinova T."/>
            <person name="Votypka J."/>
            <person name="Volf P."/>
            <person name="Opperdoes F."/>
            <person name="Flegontov P."/>
            <person name="Lukes J."/>
            <person name="Yurchenko V."/>
        </authorList>
    </citation>
    <scope>NUCLEOTIDE SEQUENCE [LARGE SCALE GENOMIC DNA]</scope>
    <source>
        <strain evidence="2 3">ATCC 30220</strain>
    </source>
</reference>
<feature type="compositionally biased region" description="Low complexity" evidence="1">
    <location>
        <begin position="1917"/>
        <end position="1934"/>
    </location>
</feature>
<feature type="region of interest" description="Disordered" evidence="1">
    <location>
        <begin position="1756"/>
        <end position="1824"/>
    </location>
</feature>
<feature type="compositionally biased region" description="Gly residues" evidence="1">
    <location>
        <begin position="1456"/>
        <end position="1475"/>
    </location>
</feature>
<feature type="region of interest" description="Disordered" evidence="1">
    <location>
        <begin position="497"/>
        <end position="547"/>
    </location>
</feature>
<accession>A0A0N1PAW9</accession>
<feature type="compositionally biased region" description="Gly residues" evidence="1">
    <location>
        <begin position="1333"/>
        <end position="1343"/>
    </location>
</feature>
<feature type="region of interest" description="Disordered" evidence="1">
    <location>
        <begin position="1564"/>
        <end position="1583"/>
    </location>
</feature>
<dbReference type="OrthoDB" id="267783at2759"/>
<feature type="region of interest" description="Disordered" evidence="1">
    <location>
        <begin position="1378"/>
        <end position="1406"/>
    </location>
</feature>
<feature type="region of interest" description="Disordered" evidence="1">
    <location>
        <begin position="583"/>
        <end position="629"/>
    </location>
</feature>
<feature type="compositionally biased region" description="Low complexity" evidence="1">
    <location>
        <begin position="345"/>
        <end position="357"/>
    </location>
</feature>
<feature type="compositionally biased region" description="Polar residues" evidence="1">
    <location>
        <begin position="1"/>
        <end position="13"/>
    </location>
</feature>
<feature type="region of interest" description="Disordered" evidence="1">
    <location>
        <begin position="2245"/>
        <end position="2267"/>
    </location>
</feature>
<feature type="region of interest" description="Disordered" evidence="1">
    <location>
        <begin position="1593"/>
        <end position="1731"/>
    </location>
</feature>
<feature type="region of interest" description="Disordered" evidence="1">
    <location>
        <begin position="1441"/>
        <end position="1506"/>
    </location>
</feature>
<feature type="region of interest" description="Disordered" evidence="1">
    <location>
        <begin position="2280"/>
        <end position="2314"/>
    </location>
</feature>
<evidence type="ECO:0000313" key="2">
    <source>
        <dbReference type="EMBL" id="KPI84975.1"/>
    </source>
</evidence>
<comment type="caution">
    <text evidence="2">The sequence shown here is derived from an EMBL/GenBank/DDBJ whole genome shotgun (WGS) entry which is preliminary data.</text>
</comment>
<feature type="compositionally biased region" description="Basic and acidic residues" evidence="1">
    <location>
        <begin position="82"/>
        <end position="112"/>
    </location>
</feature>
<sequence length="2314" mass="239702">MSLTAFNDTSGQPQDPMRQAAPRQAGSARDSVQRASGSSSLEAKDTAVSGESRQRDPPSPRRRLWSSSSPPSHVVTTARCGARAEGDEGSRGDSNRRETEPKSLGGGDERSGSRSRGVISGRSATPHTPASSSSITAALLGKGRDPVRKSRFATRAMGALRPKGKGEAAVPPGGISRRTTGNSKTQDFTPSSTRLTASTGDSVGSGHLCTSHNASVAVSAKATASPSACTSAAVEAFLLGMQNCLSKQELLFQRLRTRLASEDAASAPAPVSCGGLHAVSAPSSRGDDQKAETLSLSPQAQWLASSPKKTTRCDSRPDAASMRYSVGTLTEFLAPVEIGDTRPIASSSHTSHTASSAGSQLAPPDMELTTSFDAQTQSLPLSRTPSCSVVVMHPTLERATVNSTSNFLKLTEPASQPTSTSLLASLIGPQTESNEVTTSTSSEQLEMPSLFSSDVLSTLPQMRFFQRRPQPQSSTPAVPSTTTPSVLLLKAPDSHTPAALSVSDASVGGEEGDSGSRNSYSEGDGLAAPSSSVPTRRSSAVQWEGDTDSCEAAAKALQRTPNTASAASIGSVSAGSRCAACCEGATPPSSSSNPPPLPTLPSIRRSHSSSVLTGDTPSGAWSVSPPGAAAGSSVRQIAVSDAMSLLTSVDSCILSPLSRTMSTWGGSPMTHSIYSGDSPGLQARALQPQQQLHGVMSSGSFSATRGTPGLTRSPSGPAGRGLGNSPRQRSTAADRDGASPTSNRGRDAAAAGGGTLSTVFSASPCASSLGSYVSPPRRATASSKEAPHTADSSGGIRHPPLPATALSCSLSASTSRSRVDAAGGGADTPMPPPACLLTGDMLSPLSASLSLASSTPTTVTQHTHVAPSRNISKAALSTLSQRSGSSSALEVSVNEEAPVLASGQRVQHATSSPHSSEVDQSSQTQQYFSKRERDDGDDDSGNEGSRFAAVSVRSPVSSSGSALGQYSSGGSGAGAATSASTSAFATVAPTHRQLALSTSPSMERASHCEEEMQDQQGGETSLSGQDIAPVEVVGEEARGDGDDDGDRPPAATDSNDQEGDAGVQEEQGEGQGSTTTAAFNPFSVPPPPTSLSELHAYRQRRRLSAAPVPTMRRPPMAPLRPGTAADDAVNALAGPTAGGRGTAEGSDGAPSAGGCGCVTQQAQWLSFERQHEYAHLPECWRDSEVVVVDSVEEENRERDEEAEAELRLLEAELMNRWQATSSSSDKEEFQMREEEYWRRHSSRRHSYPGSSSYSSDWDRLASRGSVVYSTDAAAEGAGDDDEREWDDEVDASCSYQERLAQYGRMVLLQRRRRSLHGPRYRSPTAAGNSSGVPNGGAGGGGLGQSANSSRRAVQCRHHHLEKEDGATSLALTSDADHVERRGCVPPPPLSTSAAASPEPPETSRLFHRGHSAPVVVSDGGSTDWQNLCARFEELVTIQRRMRTSEEGSGDAATAASGGGIDPGDGSEGQMGGAGGPHQRSNSELLRSRRRRSRTYSIHNTCGPVPEFHVSTDADTAGAAAAQEVGSVGCADYSSFTRLRAGALNDDRSNSSAIALSSLSSMTALAEESQRHSQVYDSGERHSTKTEAIAVVAASSSSPNHVSQAADAGAVLRQDLKGSPAAAARERGESTDDARREGEDKQLTTRAEGLTPPSASNARGISRILQVDGGSDERSHSAPARRRMSSKRPWGAEEAVRHPAGEGTAPAHERHTSVPTTLEAPPPPSLNTQPTLSIEVRHAAAAAAPLVHTPAPAEVAGVHAGEETEEMEEIESLSSSSDGSGGGHGVGSADPQGSDVKALTLVRARAPRTPRLRFTHTPRGTTRPNALGRVRRVVMFRRASADASAGKQSHCVEGDSREAKGEAPGKKTMPAAASTATAAKRATTAAQEREQTKRTRAVPAGGDAKSATAESKRRGESRSAAGRAAPNSAGAALPSTTKEAAPQGTEVAAASGERRSKADQAPRSAAAPLSASHLAPSSFSDGGAAVEPHPIEASALSHVLLNSPNALPATTPPTAAMTAITKDIKAAAAASLPLASTLKAETKMRKATKPTVSAIRRRSIGADNEARSSAPPRRDKFHSKEEDSGQHRPGARPQPTVLADGDLKYALDSNVNSSGALAEISGTSESRALLRRLAQRKDRTRAMEERLQLSSDAFTSLSAVLAAVVTEGEDGAVVISPASTPMRSTSRTQSHAEAVHVTPPAPTSSLAWASPLSQEHERENVATAPRTLIVTPLASQEDVNIVAVTGGSSCSSGNSDRRHPSGVRPLDGPSVNFTLGHPGWLPGQQHAGTAATGKTSTRRRLLDVRSRPITNKQSS</sequence>
<feature type="compositionally biased region" description="Polar residues" evidence="1">
    <location>
        <begin position="529"/>
        <end position="541"/>
    </location>
</feature>
<dbReference type="EMBL" id="LJSK01000217">
    <property type="protein sequence ID" value="KPI84975.1"/>
    <property type="molecule type" value="Genomic_DNA"/>
</dbReference>
<evidence type="ECO:0000313" key="3">
    <source>
        <dbReference type="Proteomes" id="UP000038009"/>
    </source>
</evidence>
<feature type="region of interest" description="Disordered" evidence="1">
    <location>
        <begin position="161"/>
        <end position="199"/>
    </location>
</feature>
<feature type="region of interest" description="Disordered" evidence="1">
    <location>
        <begin position="1315"/>
        <end position="1354"/>
    </location>
</feature>
<dbReference type="Proteomes" id="UP000038009">
    <property type="component" value="Unassembled WGS sequence"/>
</dbReference>
<feature type="compositionally biased region" description="Polar residues" evidence="1">
    <location>
        <begin position="1014"/>
        <end position="1024"/>
    </location>
</feature>
<feature type="compositionally biased region" description="Low complexity" evidence="1">
    <location>
        <begin position="431"/>
        <end position="443"/>
    </location>
</feature>
<feature type="compositionally biased region" description="Low complexity" evidence="1">
    <location>
        <begin position="803"/>
        <end position="816"/>
    </location>
</feature>